<sequence>MKTKIITVLTLIAAICSAIIGVLTSSCTSYLITTKSATDTDVSITTTNKVDSVSVGVRFPNMP</sequence>
<reference evidence="1" key="1">
    <citation type="submission" date="2022-02" db="EMBL/GenBank/DDBJ databases">
        <title>Towards deciphering the DNA virus diversity associated with rodent species in the families Cricetidae and Heteromyidae.</title>
        <authorList>
            <person name="Lund M."/>
            <person name="Larsen B.B."/>
            <person name="Gryseels S."/>
            <person name="Kraberger S."/>
            <person name="Rowsey D.M."/>
            <person name="Steger L."/>
            <person name="Yule K.M."/>
            <person name="Upham N.S."/>
            <person name="Worobey M."/>
            <person name="Van Doorslaer K."/>
            <person name="Varsani A."/>
        </authorList>
    </citation>
    <scope>NUCLEOTIDE SEQUENCE</scope>
    <source>
        <strain evidence="1">NeonRodF1_24</strain>
    </source>
</reference>
<proteinExistence type="predicted"/>
<dbReference type="PROSITE" id="PS51257">
    <property type="entry name" value="PROKAR_LIPOPROTEIN"/>
    <property type="match status" value="1"/>
</dbReference>
<organism evidence="1">
    <name type="scientific">Dipodfec virus RodF1_24</name>
    <dbReference type="NCBI Taxonomy" id="2929294"/>
    <lineage>
        <taxon>Viruses</taxon>
        <taxon>Monodnaviria</taxon>
        <taxon>Sangervirae</taxon>
        <taxon>Phixviricota</taxon>
        <taxon>Malgrandaviricetes</taxon>
        <taxon>Petitvirales</taxon>
        <taxon>Microviridae</taxon>
    </lineage>
</organism>
<accession>A0A976N2S9</accession>
<name>A0A976N2S9_9VIRU</name>
<evidence type="ECO:0000313" key="1">
    <source>
        <dbReference type="EMBL" id="UPW42017.1"/>
    </source>
</evidence>
<protein>
    <submittedName>
        <fullName evidence="1">Uncharacterized protein</fullName>
    </submittedName>
</protein>
<dbReference type="EMBL" id="OM869710">
    <property type="protein sequence ID" value="UPW42017.1"/>
    <property type="molecule type" value="Genomic_DNA"/>
</dbReference>